<proteinExistence type="predicted"/>
<dbReference type="AlphaFoldDB" id="A0A0K0D665"/>
<dbReference type="Proteomes" id="UP000035642">
    <property type="component" value="Unassembled WGS sequence"/>
</dbReference>
<protein>
    <submittedName>
        <fullName evidence="2">Secreted protein</fullName>
    </submittedName>
</protein>
<accession>A0A0K0D665</accession>
<keyword evidence="1" id="KW-1185">Reference proteome</keyword>
<evidence type="ECO:0000313" key="1">
    <source>
        <dbReference type="Proteomes" id="UP000035642"/>
    </source>
</evidence>
<evidence type="ECO:0000313" key="2">
    <source>
        <dbReference type="WBParaSite" id="ACAC_0000556001-mRNA-1"/>
    </source>
</evidence>
<name>A0A0K0D665_ANGCA</name>
<reference evidence="1" key="1">
    <citation type="submission" date="2012-09" db="EMBL/GenBank/DDBJ databases">
        <authorList>
            <person name="Martin A.A."/>
        </authorList>
    </citation>
    <scope>NUCLEOTIDE SEQUENCE</scope>
</reference>
<sequence>MCVRVGRGFVVSISMRSSTYVGSKPFGDGASSFTSKRQNRADSSTIMVRNWSPTVPYTHVSNQFVRSSLARKRPEYVRTMMNELRNNIRLRLGMNL</sequence>
<organism evidence="1 2">
    <name type="scientific">Angiostrongylus cantonensis</name>
    <name type="common">Rat lungworm</name>
    <dbReference type="NCBI Taxonomy" id="6313"/>
    <lineage>
        <taxon>Eukaryota</taxon>
        <taxon>Metazoa</taxon>
        <taxon>Ecdysozoa</taxon>
        <taxon>Nematoda</taxon>
        <taxon>Chromadorea</taxon>
        <taxon>Rhabditida</taxon>
        <taxon>Rhabditina</taxon>
        <taxon>Rhabditomorpha</taxon>
        <taxon>Strongyloidea</taxon>
        <taxon>Metastrongylidae</taxon>
        <taxon>Angiostrongylus</taxon>
    </lineage>
</organism>
<dbReference type="WBParaSite" id="ACAC_0000556001-mRNA-1">
    <property type="protein sequence ID" value="ACAC_0000556001-mRNA-1"/>
    <property type="gene ID" value="ACAC_0000556001"/>
</dbReference>
<reference evidence="2" key="2">
    <citation type="submission" date="2017-02" db="UniProtKB">
        <authorList>
            <consortium name="WormBaseParasite"/>
        </authorList>
    </citation>
    <scope>IDENTIFICATION</scope>
</reference>